<keyword evidence="5" id="KW-0720">Serine protease</keyword>
<keyword evidence="12" id="KW-1185">Reference proteome</keyword>
<dbReference type="PRINTS" id="PR00722">
    <property type="entry name" value="CHYMOTRYPSIN"/>
</dbReference>
<dbReference type="InterPro" id="IPR018114">
    <property type="entry name" value="TRYPSIN_HIS"/>
</dbReference>
<dbReference type="OrthoDB" id="6587056at2759"/>
<evidence type="ECO:0000256" key="3">
    <source>
        <dbReference type="ARBA" id="ARBA00022757"/>
    </source>
</evidence>
<reference evidence="11 12" key="1">
    <citation type="submission" date="2019-08" db="EMBL/GenBank/DDBJ databases">
        <authorList>
            <person name="Alioto T."/>
            <person name="Alioto T."/>
            <person name="Gomez Garrido J."/>
        </authorList>
    </citation>
    <scope>NUCLEOTIDE SEQUENCE [LARGE SCALE GENOMIC DNA]</scope>
</reference>
<keyword evidence="3" id="KW-0222">Digestion</keyword>
<dbReference type="PROSITE" id="PS50240">
    <property type="entry name" value="TRYPSIN_DOM"/>
    <property type="match status" value="1"/>
</dbReference>
<name>A0A5E4NLT3_9HEMI</name>
<proteinExistence type="inferred from homology"/>
<dbReference type="Gene3D" id="2.40.10.10">
    <property type="entry name" value="Trypsin-like serine proteases"/>
    <property type="match status" value="1"/>
</dbReference>
<dbReference type="GO" id="GO:0007586">
    <property type="term" value="P:digestion"/>
    <property type="evidence" value="ECO:0007669"/>
    <property type="project" value="UniProtKB-KW"/>
</dbReference>
<accession>A0A5E4NLT3</accession>
<evidence type="ECO:0000256" key="2">
    <source>
        <dbReference type="ARBA" id="ARBA00022670"/>
    </source>
</evidence>
<dbReference type="GO" id="GO:0006508">
    <property type="term" value="P:proteolysis"/>
    <property type="evidence" value="ECO:0007669"/>
    <property type="project" value="UniProtKB-KW"/>
</dbReference>
<sequence>MLVTGVQPAPSFKSNAPSKHDNKGFIANGNIYDPAEYPYLIRLEIRISRAKYAICTGSLISASFVLTAAHCTHRINNFSIKVFRPNTNENYATVHRIYEHPYYNPIYGMADVSLLKLAVPFNNVTKYTILSGHPDEFANNTELSCFVLGFGDTGNPNNIYKNIGFITNVEVKYGSKACKLFSDELIKTTWQEFLCSKPDEHMICPGDSGGPLICHGFQYGIASHGYNF</sequence>
<dbReference type="PANTHER" id="PTHR24276">
    <property type="entry name" value="POLYSERASE-RELATED"/>
    <property type="match status" value="1"/>
</dbReference>
<dbReference type="InterPro" id="IPR050430">
    <property type="entry name" value="Peptidase_S1"/>
</dbReference>
<dbReference type="Proteomes" id="UP000325440">
    <property type="component" value="Unassembled WGS sequence"/>
</dbReference>
<evidence type="ECO:0000313" key="12">
    <source>
        <dbReference type="Proteomes" id="UP000325440"/>
    </source>
</evidence>
<dbReference type="GO" id="GO:0004252">
    <property type="term" value="F:serine-type endopeptidase activity"/>
    <property type="evidence" value="ECO:0007669"/>
    <property type="project" value="UniProtKB-EC"/>
</dbReference>
<keyword evidence="2 11" id="KW-0645">Protease</keyword>
<dbReference type="EMBL" id="CABPRJ010002369">
    <property type="protein sequence ID" value="VVC43492.1"/>
    <property type="molecule type" value="Genomic_DNA"/>
</dbReference>
<organism evidence="11 12">
    <name type="scientific">Cinara cedri</name>
    <dbReference type="NCBI Taxonomy" id="506608"/>
    <lineage>
        <taxon>Eukaryota</taxon>
        <taxon>Metazoa</taxon>
        <taxon>Ecdysozoa</taxon>
        <taxon>Arthropoda</taxon>
        <taxon>Hexapoda</taxon>
        <taxon>Insecta</taxon>
        <taxon>Pterygota</taxon>
        <taxon>Neoptera</taxon>
        <taxon>Paraneoptera</taxon>
        <taxon>Hemiptera</taxon>
        <taxon>Sternorrhyncha</taxon>
        <taxon>Aphidomorpha</taxon>
        <taxon>Aphidoidea</taxon>
        <taxon>Aphididae</taxon>
        <taxon>Lachninae</taxon>
        <taxon>Cinara</taxon>
    </lineage>
</organism>
<dbReference type="Pfam" id="PF00089">
    <property type="entry name" value="Trypsin"/>
    <property type="match status" value="1"/>
</dbReference>
<evidence type="ECO:0000313" key="11">
    <source>
        <dbReference type="EMBL" id="VVC43492.1"/>
    </source>
</evidence>
<dbReference type="AlphaFoldDB" id="A0A5E4NLT3"/>
<dbReference type="SMART" id="SM00020">
    <property type="entry name" value="Tryp_SPc"/>
    <property type="match status" value="1"/>
</dbReference>
<evidence type="ECO:0000259" key="10">
    <source>
        <dbReference type="PROSITE" id="PS50240"/>
    </source>
</evidence>
<dbReference type="SUPFAM" id="SSF50494">
    <property type="entry name" value="Trypsin-like serine proteases"/>
    <property type="match status" value="1"/>
</dbReference>
<dbReference type="EC" id="3.4.21.4" evidence="9"/>
<dbReference type="InterPro" id="IPR001254">
    <property type="entry name" value="Trypsin_dom"/>
</dbReference>
<evidence type="ECO:0000256" key="9">
    <source>
        <dbReference type="ARBA" id="ARBA00038868"/>
    </source>
</evidence>
<dbReference type="PROSITE" id="PS00134">
    <property type="entry name" value="TRYPSIN_HIS"/>
    <property type="match status" value="1"/>
</dbReference>
<feature type="non-terminal residue" evidence="11">
    <location>
        <position position="228"/>
    </location>
</feature>
<gene>
    <name evidence="11" type="ORF">CINCED_3A004455</name>
</gene>
<keyword evidence="4" id="KW-0378">Hydrolase</keyword>
<evidence type="ECO:0000256" key="8">
    <source>
        <dbReference type="ARBA" id="ARBA00036320"/>
    </source>
</evidence>
<keyword evidence="7" id="KW-1015">Disulfide bond</keyword>
<evidence type="ECO:0000256" key="4">
    <source>
        <dbReference type="ARBA" id="ARBA00022801"/>
    </source>
</evidence>
<feature type="domain" description="Peptidase S1" evidence="10">
    <location>
        <begin position="26"/>
        <end position="228"/>
    </location>
</feature>
<keyword evidence="6" id="KW-0865">Zymogen</keyword>
<evidence type="ECO:0000256" key="1">
    <source>
        <dbReference type="ARBA" id="ARBA00007664"/>
    </source>
</evidence>
<dbReference type="InterPro" id="IPR001314">
    <property type="entry name" value="Peptidase_S1A"/>
</dbReference>
<dbReference type="PANTHER" id="PTHR24276:SF97">
    <property type="entry name" value="GH13245P2-RELATED"/>
    <property type="match status" value="1"/>
</dbReference>
<comment type="catalytic activity">
    <reaction evidence="8">
        <text>Preferential cleavage: Arg-|-Xaa, Lys-|-Xaa.</text>
        <dbReference type="EC" id="3.4.21.4"/>
    </reaction>
</comment>
<evidence type="ECO:0000256" key="5">
    <source>
        <dbReference type="ARBA" id="ARBA00022825"/>
    </source>
</evidence>
<evidence type="ECO:0000256" key="6">
    <source>
        <dbReference type="ARBA" id="ARBA00023145"/>
    </source>
</evidence>
<comment type="similarity">
    <text evidence="1">Belongs to the peptidase S1 family.</text>
</comment>
<protein>
    <recommendedName>
        <fullName evidence="9">trypsin</fullName>
        <ecNumber evidence="9">3.4.21.4</ecNumber>
    </recommendedName>
</protein>
<dbReference type="InterPro" id="IPR043504">
    <property type="entry name" value="Peptidase_S1_PA_chymotrypsin"/>
</dbReference>
<dbReference type="InterPro" id="IPR009003">
    <property type="entry name" value="Peptidase_S1_PA"/>
</dbReference>
<evidence type="ECO:0000256" key="7">
    <source>
        <dbReference type="ARBA" id="ARBA00023157"/>
    </source>
</evidence>